<dbReference type="EMBL" id="LRBV02000012">
    <property type="status" value="NOT_ANNOTATED_CDS"/>
    <property type="molecule type" value="Genomic_DNA"/>
</dbReference>
<dbReference type="EnsemblPlants" id="QL12p002060:mrna">
    <property type="protein sequence ID" value="QL12p002060:mrna:CDS:2"/>
    <property type="gene ID" value="QL12p002060"/>
</dbReference>
<proteinExistence type="predicted"/>
<dbReference type="AlphaFoldDB" id="A0A7N2N0Q5"/>
<dbReference type="InParanoid" id="A0A7N2N0Q5"/>
<evidence type="ECO:0000313" key="1">
    <source>
        <dbReference type="EnsemblPlants" id="QL12p002060:mrna:CDS:2"/>
    </source>
</evidence>
<protein>
    <submittedName>
        <fullName evidence="1">Uncharacterized protein</fullName>
    </submittedName>
</protein>
<keyword evidence="2" id="KW-1185">Reference proteome</keyword>
<name>A0A7N2N0Q5_QUELO</name>
<dbReference type="Gramene" id="QL12p002060:mrna">
    <property type="protein sequence ID" value="QL12p002060:mrna:CDS:2"/>
    <property type="gene ID" value="QL12p002060"/>
</dbReference>
<reference evidence="1" key="2">
    <citation type="submission" date="2021-01" db="UniProtKB">
        <authorList>
            <consortium name="EnsemblPlants"/>
        </authorList>
    </citation>
    <scope>IDENTIFICATION</scope>
</reference>
<accession>A0A7N2N0Q5</accession>
<evidence type="ECO:0000313" key="2">
    <source>
        <dbReference type="Proteomes" id="UP000594261"/>
    </source>
</evidence>
<reference evidence="1 2" key="1">
    <citation type="journal article" date="2016" name="G3 (Bethesda)">
        <title>First Draft Assembly and Annotation of the Genome of a California Endemic Oak Quercus lobata Nee (Fagaceae).</title>
        <authorList>
            <person name="Sork V.L."/>
            <person name="Fitz-Gibbon S.T."/>
            <person name="Puiu D."/>
            <person name="Crepeau M."/>
            <person name="Gugger P.F."/>
            <person name="Sherman R."/>
            <person name="Stevens K."/>
            <person name="Langley C.H."/>
            <person name="Pellegrini M."/>
            <person name="Salzberg S.L."/>
        </authorList>
    </citation>
    <scope>NUCLEOTIDE SEQUENCE [LARGE SCALE GENOMIC DNA]</scope>
    <source>
        <strain evidence="1 2">cv. SW786</strain>
    </source>
</reference>
<organism evidence="1 2">
    <name type="scientific">Quercus lobata</name>
    <name type="common">Valley oak</name>
    <dbReference type="NCBI Taxonomy" id="97700"/>
    <lineage>
        <taxon>Eukaryota</taxon>
        <taxon>Viridiplantae</taxon>
        <taxon>Streptophyta</taxon>
        <taxon>Embryophyta</taxon>
        <taxon>Tracheophyta</taxon>
        <taxon>Spermatophyta</taxon>
        <taxon>Magnoliopsida</taxon>
        <taxon>eudicotyledons</taxon>
        <taxon>Gunneridae</taxon>
        <taxon>Pentapetalae</taxon>
        <taxon>rosids</taxon>
        <taxon>fabids</taxon>
        <taxon>Fagales</taxon>
        <taxon>Fagaceae</taxon>
        <taxon>Quercus</taxon>
    </lineage>
</organism>
<dbReference type="Proteomes" id="UP000594261">
    <property type="component" value="Chromosome 12"/>
</dbReference>
<sequence>MANHDLLFLHHGESPGAVLVSQPLFGEKPKLGSVNPKSFASNNKLGFIDGTLILNSPLVKIPSAIQAWIHSNKTVGTWIINSVSPRIILFN</sequence>